<dbReference type="GO" id="GO:0015188">
    <property type="term" value="F:L-isoleucine transmembrane transporter activity"/>
    <property type="evidence" value="ECO:0007669"/>
    <property type="project" value="TreeGrafter"/>
</dbReference>
<evidence type="ECO:0000256" key="6">
    <source>
        <dbReference type="ARBA" id="ARBA00022970"/>
    </source>
</evidence>
<dbReference type="GO" id="GO:0005886">
    <property type="term" value="C:plasma membrane"/>
    <property type="evidence" value="ECO:0007669"/>
    <property type="project" value="UniProtKB-SubCell"/>
</dbReference>
<dbReference type="PANTHER" id="PTHR30588:SF8">
    <property type="entry name" value="BRANCHED-CHAIN AMINO ACID PERMEASE BRAB"/>
    <property type="match status" value="1"/>
</dbReference>
<accession>A0A9Q4HAR9</accession>
<dbReference type="EMBL" id="JALANJ010000025">
    <property type="protein sequence ID" value="MCY8121995.1"/>
    <property type="molecule type" value="Genomic_DNA"/>
</dbReference>
<dbReference type="Pfam" id="PF05525">
    <property type="entry name" value="Branch_AA_trans"/>
    <property type="match status" value="1"/>
</dbReference>
<comment type="function">
    <text evidence="9">Component of the transport system for branched-chain amino acids.</text>
</comment>
<name>A0A9Q4HAR9_BACSC</name>
<evidence type="ECO:0000256" key="8">
    <source>
        <dbReference type="ARBA" id="ARBA00023136"/>
    </source>
</evidence>
<comment type="caution">
    <text evidence="10">The sequence shown here is derived from an EMBL/GenBank/DDBJ whole genome shotgun (WGS) entry which is preliminary data.</text>
</comment>
<reference evidence="10" key="1">
    <citation type="submission" date="2022-02" db="EMBL/GenBank/DDBJ databases">
        <title>Crop Bioprotection Bacillus Genome Sequencing.</title>
        <authorList>
            <person name="Dunlap C."/>
        </authorList>
    </citation>
    <scope>NUCLEOTIDE SEQUENCE</scope>
    <source>
        <strain evidence="10">M18B4</strain>
    </source>
</reference>
<keyword evidence="4" id="KW-1003">Cell membrane</keyword>
<dbReference type="InterPro" id="IPR004685">
    <property type="entry name" value="Brnchd-chn_aa_trnsp_Livcs"/>
</dbReference>
<keyword evidence="3 9" id="KW-0813">Transport</keyword>
<feature type="transmembrane region" description="Helical" evidence="9">
    <location>
        <begin position="41"/>
        <end position="65"/>
    </location>
</feature>
<evidence type="ECO:0000256" key="1">
    <source>
        <dbReference type="ARBA" id="ARBA00004651"/>
    </source>
</evidence>
<dbReference type="RefSeq" id="WP_003223483.1">
    <property type="nucleotide sequence ID" value="NZ_CBCRWV010000002.1"/>
</dbReference>
<dbReference type="GO" id="GO:0005304">
    <property type="term" value="F:L-valine transmembrane transporter activity"/>
    <property type="evidence" value="ECO:0007669"/>
    <property type="project" value="TreeGrafter"/>
</dbReference>
<evidence type="ECO:0000256" key="5">
    <source>
        <dbReference type="ARBA" id="ARBA00022692"/>
    </source>
</evidence>
<comment type="subcellular location">
    <subcellularLocation>
        <location evidence="1 9">Cell membrane</location>
        <topology evidence="1 9">Multi-pass membrane protein</topology>
    </subcellularLocation>
</comment>
<keyword evidence="7 9" id="KW-1133">Transmembrane helix</keyword>
<dbReference type="PANTHER" id="PTHR30588">
    <property type="entry name" value="BRANCHED-CHAIN AMINO ACID TRANSPORT SYSTEM 2 CARRIER PROTEIN"/>
    <property type="match status" value="1"/>
</dbReference>
<comment type="similarity">
    <text evidence="2 9">Belongs to the branched chain amino acid transporter family.</text>
</comment>
<dbReference type="NCBIfam" id="TIGR00796">
    <property type="entry name" value="livcs"/>
    <property type="match status" value="1"/>
</dbReference>
<evidence type="ECO:0000313" key="11">
    <source>
        <dbReference type="Proteomes" id="UP001070352"/>
    </source>
</evidence>
<feature type="transmembrane region" description="Helical" evidence="9">
    <location>
        <begin position="410"/>
        <end position="431"/>
    </location>
</feature>
<feature type="transmembrane region" description="Helical" evidence="9">
    <location>
        <begin position="198"/>
        <end position="215"/>
    </location>
</feature>
<dbReference type="AlphaFoldDB" id="A0A9Q4HAR9"/>
<feature type="transmembrane region" description="Helical" evidence="9">
    <location>
        <begin position="152"/>
        <end position="170"/>
    </location>
</feature>
<evidence type="ECO:0000256" key="7">
    <source>
        <dbReference type="ARBA" id="ARBA00022989"/>
    </source>
</evidence>
<feature type="transmembrane region" description="Helical" evidence="9">
    <location>
        <begin position="315"/>
        <end position="334"/>
    </location>
</feature>
<feature type="transmembrane region" description="Helical" evidence="9">
    <location>
        <begin position="340"/>
        <end position="361"/>
    </location>
</feature>
<sequence>MKSSLSAKETIAIGLMLFALFFGAGNMIFPPELGQAAGENVWKAMTGFLVTGVGLPLLGVVAVALTGTDAKGLADKAHPVFGTIFTVVLYLTIGPLFAIPRTGTVSYEIAAVPFVGGMPAWLTLLIFTFLFFAVTYYLALNPTKLVDRIGKVLTPILLAVIAILVIKSIVTPMGDIQSPLEAYASGSLFKGFLEGYKTMDALASIVFGIVVVNAVKDRGITSRKSVASVCIKAGLVAAAGLGLVYVSLAYLGATSTESVGLLGAGSKILSESSQHLFGSLGNIILGVAILFACLTTSIGLVSSCGNYFSKLIPSLSYKAVVTIVTVFSFIISNFGLSNIILFSVPILSAIYPLAIVIILLSFIEKSFKGRREVYILCLIATGIFSIIDGLNAASIPLGSLNKVLGQSLPLYSLGFGWVIPAIIGGIAGYLISLATGSNKKTANINQ</sequence>
<evidence type="ECO:0000256" key="2">
    <source>
        <dbReference type="ARBA" id="ARBA00008540"/>
    </source>
</evidence>
<evidence type="ECO:0000256" key="9">
    <source>
        <dbReference type="RuleBase" id="RU362122"/>
    </source>
</evidence>
<evidence type="ECO:0000313" key="10">
    <source>
        <dbReference type="EMBL" id="MCY8121995.1"/>
    </source>
</evidence>
<gene>
    <name evidence="10" type="primary">brnQ</name>
    <name evidence="10" type="ORF">MOC45_15595</name>
</gene>
<dbReference type="GO" id="GO:0015190">
    <property type="term" value="F:L-leucine transmembrane transporter activity"/>
    <property type="evidence" value="ECO:0007669"/>
    <property type="project" value="TreeGrafter"/>
</dbReference>
<keyword evidence="6 9" id="KW-0029">Amino-acid transport</keyword>
<feature type="transmembrane region" description="Helical" evidence="9">
    <location>
        <begin position="119"/>
        <end position="140"/>
    </location>
</feature>
<dbReference type="GO" id="GO:0015818">
    <property type="term" value="P:isoleucine transport"/>
    <property type="evidence" value="ECO:0007669"/>
    <property type="project" value="TreeGrafter"/>
</dbReference>
<proteinExistence type="inferred from homology"/>
<evidence type="ECO:0000256" key="4">
    <source>
        <dbReference type="ARBA" id="ARBA00022475"/>
    </source>
</evidence>
<feature type="transmembrane region" description="Helical" evidence="9">
    <location>
        <begin position="373"/>
        <end position="390"/>
    </location>
</feature>
<feature type="transmembrane region" description="Helical" evidence="9">
    <location>
        <begin position="77"/>
        <end position="99"/>
    </location>
</feature>
<dbReference type="Proteomes" id="UP001070352">
    <property type="component" value="Unassembled WGS sequence"/>
</dbReference>
<evidence type="ECO:0000256" key="3">
    <source>
        <dbReference type="ARBA" id="ARBA00022448"/>
    </source>
</evidence>
<protein>
    <recommendedName>
        <fullName evidence="9">Branched-chain amino acid transport system carrier protein</fullName>
    </recommendedName>
</protein>
<feature type="transmembrane region" description="Helical" evidence="9">
    <location>
        <begin position="12"/>
        <end position="29"/>
    </location>
</feature>
<keyword evidence="5 9" id="KW-0812">Transmembrane</keyword>
<organism evidence="10 11">
    <name type="scientific">Bacillus spizizenii</name>
    <name type="common">Bacillus subtilis subsp. spizizenii</name>
    <dbReference type="NCBI Taxonomy" id="96241"/>
    <lineage>
        <taxon>Bacteria</taxon>
        <taxon>Bacillati</taxon>
        <taxon>Bacillota</taxon>
        <taxon>Bacilli</taxon>
        <taxon>Bacillales</taxon>
        <taxon>Bacillaceae</taxon>
        <taxon>Bacillus</taxon>
    </lineage>
</organism>
<dbReference type="GO" id="GO:0015820">
    <property type="term" value="P:L-leucine transport"/>
    <property type="evidence" value="ECO:0007669"/>
    <property type="project" value="TreeGrafter"/>
</dbReference>
<feature type="transmembrane region" description="Helical" evidence="9">
    <location>
        <begin position="283"/>
        <end position="308"/>
    </location>
</feature>
<keyword evidence="8 9" id="KW-0472">Membrane</keyword>
<feature type="transmembrane region" description="Helical" evidence="9">
    <location>
        <begin position="227"/>
        <end position="251"/>
    </location>
</feature>